<accession>G0WFV7</accession>
<evidence type="ECO:0000313" key="10">
    <source>
        <dbReference type="EMBL" id="CCD26668.1"/>
    </source>
</evidence>
<feature type="compositionally biased region" description="Acidic residues" evidence="8">
    <location>
        <begin position="302"/>
        <end position="311"/>
    </location>
</feature>
<organism evidence="10 11">
    <name type="scientific">Naumovozyma dairenensis (strain ATCC 10597 / BCRC 20456 / CBS 421 / NBRC 0211 / NRRL Y-12639)</name>
    <name type="common">Saccharomyces dairenensis</name>
    <dbReference type="NCBI Taxonomy" id="1071378"/>
    <lineage>
        <taxon>Eukaryota</taxon>
        <taxon>Fungi</taxon>
        <taxon>Dikarya</taxon>
        <taxon>Ascomycota</taxon>
        <taxon>Saccharomycotina</taxon>
        <taxon>Saccharomycetes</taxon>
        <taxon>Saccharomycetales</taxon>
        <taxon>Saccharomycetaceae</taxon>
        <taxon>Naumovozyma</taxon>
    </lineage>
</organism>
<evidence type="ECO:0000256" key="4">
    <source>
        <dbReference type="ARBA" id="ARBA00022771"/>
    </source>
</evidence>
<dbReference type="KEGG" id="ndi:NDAI_0I00990"/>
<dbReference type="STRING" id="1071378.G0WFV7"/>
<gene>
    <name evidence="10" type="primary">NDAI0I00990</name>
    <name evidence="10" type="ordered locus">NDAI_0I00990</name>
</gene>
<dbReference type="RefSeq" id="XP_003671911.1">
    <property type="nucleotide sequence ID" value="XM_003671863.1"/>
</dbReference>
<keyword evidence="5" id="KW-0862">Zinc</keyword>
<evidence type="ECO:0000313" key="11">
    <source>
        <dbReference type="Proteomes" id="UP000000689"/>
    </source>
</evidence>
<dbReference type="InterPro" id="IPR036236">
    <property type="entry name" value="Znf_C2H2_sf"/>
</dbReference>
<evidence type="ECO:0000256" key="8">
    <source>
        <dbReference type="SAM" id="MobiDB-lite"/>
    </source>
</evidence>
<name>G0WFV7_NAUDC</name>
<dbReference type="GO" id="GO:0000978">
    <property type="term" value="F:RNA polymerase II cis-regulatory region sequence-specific DNA binding"/>
    <property type="evidence" value="ECO:0007669"/>
    <property type="project" value="InterPro"/>
</dbReference>
<evidence type="ECO:0000256" key="3">
    <source>
        <dbReference type="ARBA" id="ARBA00022737"/>
    </source>
</evidence>
<dbReference type="Proteomes" id="UP000000689">
    <property type="component" value="Chromosome 9"/>
</dbReference>
<evidence type="ECO:0000256" key="5">
    <source>
        <dbReference type="ARBA" id="ARBA00022833"/>
    </source>
</evidence>
<dbReference type="GO" id="GO:0005634">
    <property type="term" value="C:nucleus"/>
    <property type="evidence" value="ECO:0007669"/>
    <property type="project" value="UniProtKB-SubCell"/>
</dbReference>
<dbReference type="GO" id="GO:0008270">
    <property type="term" value="F:zinc ion binding"/>
    <property type="evidence" value="ECO:0007669"/>
    <property type="project" value="UniProtKB-KW"/>
</dbReference>
<keyword evidence="6" id="KW-0539">Nucleus</keyword>
<protein>
    <recommendedName>
        <fullName evidence="9">C2H2-type domain-containing protein</fullName>
    </recommendedName>
</protein>
<feature type="region of interest" description="Disordered" evidence="8">
    <location>
        <begin position="174"/>
        <end position="219"/>
    </location>
</feature>
<dbReference type="PANTHER" id="PTHR40626:SF32">
    <property type="entry name" value="ZINC FINGER PROTEIN RST2"/>
    <property type="match status" value="1"/>
</dbReference>
<dbReference type="SUPFAM" id="SSF57667">
    <property type="entry name" value="beta-beta-alpha zinc fingers"/>
    <property type="match status" value="1"/>
</dbReference>
<evidence type="ECO:0000259" key="9">
    <source>
        <dbReference type="PROSITE" id="PS50157"/>
    </source>
</evidence>
<evidence type="ECO:0000256" key="1">
    <source>
        <dbReference type="ARBA" id="ARBA00004123"/>
    </source>
</evidence>
<keyword evidence="4 7" id="KW-0863">Zinc-finger</keyword>
<proteinExistence type="predicted"/>
<feature type="domain" description="C2H2-type" evidence="9">
    <location>
        <begin position="46"/>
        <end position="69"/>
    </location>
</feature>
<reference evidence="10 11" key="1">
    <citation type="journal article" date="2011" name="Proc. Natl. Acad. Sci. U.S.A.">
        <title>Evolutionary erosion of yeast sex chromosomes by mating-type switching accidents.</title>
        <authorList>
            <person name="Gordon J.L."/>
            <person name="Armisen D."/>
            <person name="Proux-Wera E."/>
            <person name="Oheigeartaigh S.S."/>
            <person name="Byrne K.P."/>
            <person name="Wolfe K.H."/>
        </authorList>
    </citation>
    <scope>NUCLEOTIDE SEQUENCE [LARGE SCALE GENOMIC DNA]</scope>
    <source>
        <strain evidence="11">ATCC 10597 / BCRC 20456 / CBS 421 / NBRC 0211 / NRRL Y-12639</strain>
    </source>
</reference>
<dbReference type="GeneID" id="11493522"/>
<feature type="region of interest" description="Disordered" evidence="8">
    <location>
        <begin position="291"/>
        <end position="409"/>
    </location>
</feature>
<dbReference type="EMBL" id="HE580275">
    <property type="protein sequence ID" value="CCD26668.1"/>
    <property type="molecule type" value="Genomic_DNA"/>
</dbReference>
<dbReference type="AlphaFoldDB" id="G0WFV7"/>
<dbReference type="eggNOG" id="KOG1721">
    <property type="taxonomic scope" value="Eukaryota"/>
</dbReference>
<dbReference type="SMART" id="SM00355">
    <property type="entry name" value="ZnF_C2H2"/>
    <property type="match status" value="2"/>
</dbReference>
<keyword evidence="3" id="KW-0677">Repeat</keyword>
<feature type="compositionally biased region" description="Low complexity" evidence="8">
    <location>
        <begin position="202"/>
        <end position="211"/>
    </location>
</feature>
<evidence type="ECO:0000256" key="7">
    <source>
        <dbReference type="PROSITE-ProRule" id="PRU00042"/>
    </source>
</evidence>
<feature type="compositionally biased region" description="Pro residues" evidence="8">
    <location>
        <begin position="191"/>
        <end position="201"/>
    </location>
</feature>
<evidence type="ECO:0000256" key="2">
    <source>
        <dbReference type="ARBA" id="ARBA00022723"/>
    </source>
</evidence>
<dbReference type="Gene3D" id="3.30.160.60">
    <property type="entry name" value="Classic Zinc Finger"/>
    <property type="match status" value="2"/>
</dbReference>
<dbReference type="GO" id="GO:0000785">
    <property type="term" value="C:chromatin"/>
    <property type="evidence" value="ECO:0007669"/>
    <property type="project" value="TreeGrafter"/>
</dbReference>
<feature type="domain" description="C2H2-type" evidence="9">
    <location>
        <begin position="15"/>
        <end position="45"/>
    </location>
</feature>
<dbReference type="Pfam" id="PF00096">
    <property type="entry name" value="zf-C2H2"/>
    <property type="match status" value="2"/>
</dbReference>
<comment type="subcellular location">
    <subcellularLocation>
        <location evidence="1">Nucleus</location>
    </subcellularLocation>
</comment>
<keyword evidence="2" id="KW-0479">Metal-binding</keyword>
<dbReference type="OrthoDB" id="10018191at2759"/>
<keyword evidence="11" id="KW-1185">Reference proteome</keyword>
<feature type="compositionally biased region" description="Basic and acidic residues" evidence="8">
    <location>
        <begin position="312"/>
        <end position="336"/>
    </location>
</feature>
<dbReference type="PANTHER" id="PTHR40626">
    <property type="entry name" value="MIP31509P"/>
    <property type="match status" value="1"/>
</dbReference>
<dbReference type="PROSITE" id="PS50157">
    <property type="entry name" value="ZINC_FINGER_C2H2_2"/>
    <property type="match status" value="2"/>
</dbReference>
<dbReference type="GO" id="GO:0000981">
    <property type="term" value="F:DNA-binding transcription factor activity, RNA polymerase II-specific"/>
    <property type="evidence" value="ECO:0007669"/>
    <property type="project" value="InterPro"/>
</dbReference>
<sequence length="409" mass="46073">MARKKKGSPKIKKLFQCTGYKECSMVFTREEHLARHIRKHTGEKPFQCDICLRFFSRVDNLKQHRETVHLEGATPLNINKALTTTPTLCLNGSINQKNNDKYKTIQDNTRIFGPPNPIQPVFQKNNNNTTNIPFPTDSNINHPLPTSIRRRFSIYNPILLVPQPPPLPVPGSVPIPQPQPMNRSYALPIPFQSPAPVPVPAPRQQRQQQQSQPPPYIRPTILQAHSQPNMKVHPPKINPHTLPNGENVLNTTYSSSSQLNLTLLNKHFHNIASTSGHNFVEVIHHDNKSLVLNKDKDKNEKEDEEEEEEEKKDDNIHSGNDSEPKKMDTTTEKLEMELQFIKDSSNSICDTDGTTRVGTIDNAGYTDDDGTSNDLKKIANNTSVEKESSNPPVGSPTSSKLSLDYIISR</sequence>
<dbReference type="InterPro" id="IPR013087">
    <property type="entry name" value="Znf_C2H2_type"/>
</dbReference>
<feature type="compositionally biased region" description="Polar residues" evidence="8">
    <location>
        <begin position="379"/>
        <end position="401"/>
    </location>
</feature>
<dbReference type="HOGENOM" id="CLU_672840_0_0_1"/>
<evidence type="ECO:0000256" key="6">
    <source>
        <dbReference type="ARBA" id="ARBA00023242"/>
    </source>
</evidence>
<dbReference type="PROSITE" id="PS00028">
    <property type="entry name" value="ZINC_FINGER_C2H2_1"/>
    <property type="match status" value="1"/>
</dbReference>
<feature type="compositionally biased region" description="Basic and acidic residues" evidence="8">
    <location>
        <begin position="291"/>
        <end position="301"/>
    </location>
</feature>
<feature type="compositionally biased region" description="Polar residues" evidence="8">
    <location>
        <begin position="342"/>
        <end position="357"/>
    </location>
</feature>
<dbReference type="FunFam" id="3.30.160.60:FF:002343">
    <property type="entry name" value="Zinc finger protein 33A"/>
    <property type="match status" value="1"/>
</dbReference>
<dbReference type="InterPro" id="IPR051059">
    <property type="entry name" value="VerF-like"/>
</dbReference>